<dbReference type="eggNOG" id="KOG1187">
    <property type="taxonomic scope" value="Eukaryota"/>
</dbReference>
<reference evidence="3" key="2">
    <citation type="submission" date="2015-03" db="UniProtKB">
        <authorList>
            <consortium name="EnsemblPlants"/>
        </authorList>
    </citation>
    <scope>IDENTIFICATION</scope>
</reference>
<protein>
    <recommendedName>
        <fullName evidence="2">EGF-like domain-containing protein</fullName>
    </recommendedName>
</protein>
<dbReference type="HOGENOM" id="CLU_493806_0_0_1"/>
<dbReference type="Gene3D" id="2.10.25.10">
    <property type="entry name" value="Laminin"/>
    <property type="match status" value="1"/>
</dbReference>
<dbReference type="STRING" id="65489.A0A0D3HWD1"/>
<proteinExistence type="predicted"/>
<accession>A0A0D3HWD1</accession>
<name>A0A0D3HWD1_9ORYZ</name>
<dbReference type="PANTHER" id="PTHR33491">
    <property type="entry name" value="OSJNBA0016N04.9 PROTEIN"/>
    <property type="match status" value="1"/>
</dbReference>
<organism evidence="3">
    <name type="scientific">Oryza barthii</name>
    <dbReference type="NCBI Taxonomy" id="65489"/>
    <lineage>
        <taxon>Eukaryota</taxon>
        <taxon>Viridiplantae</taxon>
        <taxon>Streptophyta</taxon>
        <taxon>Embryophyta</taxon>
        <taxon>Tracheophyta</taxon>
        <taxon>Spermatophyta</taxon>
        <taxon>Magnoliopsida</taxon>
        <taxon>Liliopsida</taxon>
        <taxon>Poales</taxon>
        <taxon>Poaceae</taxon>
        <taxon>BOP clade</taxon>
        <taxon>Oryzoideae</taxon>
        <taxon>Oryzeae</taxon>
        <taxon>Oryzinae</taxon>
        <taxon>Oryza</taxon>
    </lineage>
</organism>
<sequence>MRLAGGLLLLLLLLTIPDDGALSASPAAGGGERCRRQCGGRTPACNRTVAGARRRLSGANYGVSSRTGMFLRCGCRNATGATACSVPAEVMSKMLRTAQCAGGDEAASASSLTCIASIPPNSTAEALGVGMFARWDTVEEPRCDNLLTSAFYGETPEGVFALELAVAELGWWVNGSCKNSAAAGGDLAGRCAANATCHDVQTPGGEWGHQCKCLPGFTGDGFAAGDGCNLSEMRLAGGFVFLLCVHLFLIPPDGALSAPGGGGERCRRQCGGLVVPYPLGFSGSCPILLACVDAGNSTAALILPGGGGGGNATTTTSSYSYTASNFNASRSTFVVALPPSCSRTVSEARRWLSGANYGVSSRTGLHTFDTMHLMMLMPTMHLAGGRLLLLLCVGVQFPLILPYGALSASPAAAATGGDERCRRKCGGLDVPYPFGFSGDCPILLACDEGNSTAALLRPTNGTSTTMEPLSYAVVGKSFNSTASTFVVSLLPSCNRTVSDARLWLTGANYGVSSSTGLFVRGCQNAKNNSCSVPAEAMSSMLTTAKCGGGGGNGTASSPVTCIPTMSTEADMAKGVGLFAQWNKVEEPRCDNLLTSVYGETTNDGVFTLEIAVAEMGWWVNGNCSNHSAAAADLVGLCAANATCHDVRTPSGAWGHQCRCLEGMDGDGFAAGEGCHFPGEFSL</sequence>
<evidence type="ECO:0000259" key="2">
    <source>
        <dbReference type="SMART" id="SM00181"/>
    </source>
</evidence>
<feature type="domain" description="EGF-like" evidence="2">
    <location>
        <begin position="622"/>
        <end position="675"/>
    </location>
</feature>
<reference evidence="3" key="1">
    <citation type="journal article" date="2009" name="Rice">
        <title>De Novo Next Generation Sequencing of Plant Genomes.</title>
        <authorList>
            <person name="Rounsley S."/>
            <person name="Marri P.R."/>
            <person name="Yu Y."/>
            <person name="He R."/>
            <person name="Sisneros N."/>
            <person name="Goicoechea J.L."/>
            <person name="Lee S.J."/>
            <person name="Angelova A."/>
            <person name="Kudrna D."/>
            <person name="Luo M."/>
            <person name="Affourtit J."/>
            <person name="Desany B."/>
            <person name="Knight J."/>
            <person name="Niazi F."/>
            <person name="Egholm M."/>
            <person name="Wing R.A."/>
        </authorList>
    </citation>
    <scope>NUCLEOTIDE SEQUENCE [LARGE SCALE GENOMIC DNA]</scope>
    <source>
        <strain evidence="3">cv. IRGC 105608</strain>
    </source>
</reference>
<dbReference type="PaxDb" id="65489-OBART12G17760.1"/>
<dbReference type="AlphaFoldDB" id="A0A0D3HWD1"/>
<evidence type="ECO:0000313" key="3">
    <source>
        <dbReference type="EnsemblPlants" id="OBART12G17760.1"/>
    </source>
</evidence>
<keyword evidence="1" id="KW-0732">Signal</keyword>
<evidence type="ECO:0000313" key="4">
    <source>
        <dbReference type="Proteomes" id="UP000026960"/>
    </source>
</evidence>
<dbReference type="SMART" id="SM00181">
    <property type="entry name" value="EGF"/>
    <property type="match status" value="2"/>
</dbReference>
<dbReference type="EnsemblPlants" id="OBART12G17760.1">
    <property type="protein sequence ID" value="OBART12G17760.1"/>
    <property type="gene ID" value="OBART12G17760"/>
</dbReference>
<feature type="domain" description="EGF-like" evidence="2">
    <location>
        <begin position="176"/>
        <end position="229"/>
    </location>
</feature>
<evidence type="ECO:0000256" key="1">
    <source>
        <dbReference type="SAM" id="SignalP"/>
    </source>
</evidence>
<dbReference type="Proteomes" id="UP000026960">
    <property type="component" value="Chromosome 12"/>
</dbReference>
<feature type="chain" id="PRO_5002264051" description="EGF-like domain-containing protein" evidence="1">
    <location>
        <begin position="24"/>
        <end position="682"/>
    </location>
</feature>
<dbReference type="InterPro" id="IPR000742">
    <property type="entry name" value="EGF"/>
</dbReference>
<keyword evidence="4" id="KW-1185">Reference proteome</keyword>
<feature type="signal peptide" evidence="1">
    <location>
        <begin position="1"/>
        <end position="23"/>
    </location>
</feature>
<dbReference type="Gramene" id="OBART12G17760.1">
    <property type="protein sequence ID" value="OBART12G17760.1"/>
    <property type="gene ID" value="OBART12G17760"/>
</dbReference>